<dbReference type="EMBL" id="FNOY01000073">
    <property type="protein sequence ID" value="SDY88081.1"/>
    <property type="molecule type" value="Genomic_DNA"/>
</dbReference>
<sequence length="64" mass="6698">MNIKSVICMMGLSAALMGCEGGLPEANPVNCSGRGMEKSLAEFKNDEAGRQAFLDQCSALSAEN</sequence>
<evidence type="ECO:0000313" key="2">
    <source>
        <dbReference type="Proteomes" id="UP000198640"/>
    </source>
</evidence>
<gene>
    <name evidence="1" type="ORF">SAMN05421881_10739</name>
</gene>
<organism evidence="1 2">
    <name type="scientific">Nitrosomonas halophila</name>
    <dbReference type="NCBI Taxonomy" id="44576"/>
    <lineage>
        <taxon>Bacteria</taxon>
        <taxon>Pseudomonadati</taxon>
        <taxon>Pseudomonadota</taxon>
        <taxon>Betaproteobacteria</taxon>
        <taxon>Nitrosomonadales</taxon>
        <taxon>Nitrosomonadaceae</taxon>
        <taxon>Nitrosomonas</taxon>
    </lineage>
</organism>
<dbReference type="PROSITE" id="PS51257">
    <property type="entry name" value="PROKAR_LIPOPROTEIN"/>
    <property type="match status" value="1"/>
</dbReference>
<dbReference type="OrthoDB" id="8565913at2"/>
<keyword evidence="2" id="KW-1185">Reference proteome</keyword>
<name>A0A1H3NGP1_9PROT</name>
<keyword evidence="1" id="KW-0449">Lipoprotein</keyword>
<dbReference type="NCBIfam" id="TIGR04359">
    <property type="entry name" value="TrbK_RP4"/>
    <property type="match status" value="1"/>
</dbReference>
<evidence type="ECO:0000313" key="1">
    <source>
        <dbReference type="EMBL" id="SDY88081.1"/>
    </source>
</evidence>
<protein>
    <submittedName>
        <fullName evidence="1">Entry exclusion lipoprotein TrbK</fullName>
    </submittedName>
</protein>
<reference evidence="1 2" key="1">
    <citation type="submission" date="2016-10" db="EMBL/GenBank/DDBJ databases">
        <authorList>
            <person name="de Groot N.N."/>
        </authorList>
    </citation>
    <scope>NUCLEOTIDE SEQUENCE [LARGE SCALE GENOMIC DNA]</scope>
    <source>
        <strain evidence="1 2">Nm1</strain>
    </source>
</reference>
<proteinExistence type="predicted"/>
<dbReference type="RefSeq" id="WP_090415615.1">
    <property type="nucleotide sequence ID" value="NZ_FNOY01000073.1"/>
</dbReference>
<dbReference type="Proteomes" id="UP000198640">
    <property type="component" value="Unassembled WGS sequence"/>
</dbReference>
<dbReference type="InterPro" id="IPR027584">
    <property type="entry name" value="TrbK_RP4"/>
</dbReference>
<accession>A0A1H3NGP1</accession>
<dbReference type="AlphaFoldDB" id="A0A1H3NGP1"/>